<evidence type="ECO:0000313" key="1">
    <source>
        <dbReference type="EMBL" id="MCI4674665.1"/>
    </source>
</evidence>
<name>A0ABS9YTV0_9MYCO</name>
<gene>
    <name evidence="1" type="ORF">K9U37_06945</name>
</gene>
<organism evidence="1 2">
    <name type="scientific">Candidatus Mycolicibacterium alkanivorans</name>
    <dbReference type="NCBI Taxonomy" id="2954114"/>
    <lineage>
        <taxon>Bacteria</taxon>
        <taxon>Bacillati</taxon>
        <taxon>Actinomycetota</taxon>
        <taxon>Actinomycetes</taxon>
        <taxon>Mycobacteriales</taxon>
        <taxon>Mycobacteriaceae</taxon>
        <taxon>Mycolicibacterium</taxon>
    </lineage>
</organism>
<accession>A0ABS9YTV0</accession>
<dbReference type="Proteomes" id="UP001139068">
    <property type="component" value="Unassembled WGS sequence"/>
</dbReference>
<reference evidence="1" key="1">
    <citation type="journal article" date="2022" name="ISME J.">
        <title>Identification of active gaseous-alkane degraders at natural gas seeps.</title>
        <authorList>
            <person name="Farhan Ul Haque M."/>
            <person name="Hernandez M."/>
            <person name="Crombie A.T."/>
            <person name="Murrell J.C."/>
        </authorList>
    </citation>
    <scope>NUCLEOTIDE SEQUENCE</scope>
    <source>
        <strain evidence="1">ANDR5</strain>
    </source>
</reference>
<proteinExistence type="predicted"/>
<sequence length="48" mass="5600">MPTRLGRGQYGDDLAPPRLAKIGMLEKRETIAAAEWRTEDRTTRWTQR</sequence>
<keyword evidence="2" id="KW-1185">Reference proteome</keyword>
<dbReference type="RefSeq" id="WP_243071071.1">
    <property type="nucleotide sequence ID" value="NZ_JAIVFL010000001.1"/>
</dbReference>
<comment type="caution">
    <text evidence="1">The sequence shown here is derived from an EMBL/GenBank/DDBJ whole genome shotgun (WGS) entry which is preliminary data.</text>
</comment>
<evidence type="ECO:0000313" key="2">
    <source>
        <dbReference type="Proteomes" id="UP001139068"/>
    </source>
</evidence>
<protein>
    <submittedName>
        <fullName evidence="1">Uncharacterized protein</fullName>
    </submittedName>
</protein>
<dbReference type="EMBL" id="JAIVFL010000001">
    <property type="protein sequence ID" value="MCI4674665.1"/>
    <property type="molecule type" value="Genomic_DNA"/>
</dbReference>